<dbReference type="AlphaFoldDB" id="A0A2G0Q6A9"/>
<sequence length="51" mass="5679">MTAKICRAVGLDSGNILIGSNIEPMSDEDLSKEVELKSVFCKLTHRKDHTF</sequence>
<evidence type="ECO:0000313" key="2">
    <source>
        <dbReference type="Proteomes" id="UP000225433"/>
    </source>
</evidence>
<reference evidence="1 2" key="1">
    <citation type="journal article" date="2017" name="Nat. Microbiol.">
        <title>Natural product diversity associated with the nematode symbionts Photorhabdus and Xenorhabdus.</title>
        <authorList>
            <person name="Tobias N.J."/>
            <person name="Wolff H."/>
            <person name="Djahanschiri B."/>
            <person name="Grundmann F."/>
            <person name="Kronenwerth M."/>
            <person name="Shi Y.M."/>
            <person name="Simonyi S."/>
            <person name="Grun P."/>
            <person name="Shapiro-Ilan D."/>
            <person name="Pidot S.J."/>
            <person name="Stinear T.P."/>
            <person name="Ebersberger I."/>
            <person name="Bode H.B."/>
        </authorList>
    </citation>
    <scope>NUCLEOTIDE SEQUENCE [LARGE SCALE GENOMIC DNA]</scope>
    <source>
        <strain evidence="1 2">DSM 17903</strain>
    </source>
</reference>
<proteinExistence type="predicted"/>
<protein>
    <submittedName>
        <fullName evidence="1">Magnesium transport ATPase, P-type 2</fullName>
    </submittedName>
</protein>
<comment type="caution">
    <text evidence="1">The sequence shown here is derived from an EMBL/GenBank/DDBJ whole genome shotgun (WGS) entry which is preliminary data.</text>
</comment>
<accession>A0A2G0Q6A9</accession>
<dbReference type="EMBL" id="NJAI01000004">
    <property type="protein sequence ID" value="PHM54757.1"/>
    <property type="molecule type" value="Genomic_DNA"/>
</dbReference>
<name>A0A2G0Q6A9_XENHO</name>
<organism evidence="1 2">
    <name type="scientific">Xenorhabdus hominickii</name>
    <dbReference type="NCBI Taxonomy" id="351679"/>
    <lineage>
        <taxon>Bacteria</taxon>
        <taxon>Pseudomonadati</taxon>
        <taxon>Pseudomonadota</taxon>
        <taxon>Gammaproteobacteria</taxon>
        <taxon>Enterobacterales</taxon>
        <taxon>Morganellaceae</taxon>
        <taxon>Xenorhabdus</taxon>
    </lineage>
</organism>
<gene>
    <name evidence="1" type="ORF">Xhom_02708</name>
</gene>
<dbReference type="Proteomes" id="UP000225433">
    <property type="component" value="Unassembled WGS sequence"/>
</dbReference>
<evidence type="ECO:0000313" key="1">
    <source>
        <dbReference type="EMBL" id="PHM54757.1"/>
    </source>
</evidence>